<dbReference type="InterPro" id="IPR022398">
    <property type="entry name" value="Peptidase_S8_His-AS"/>
</dbReference>
<evidence type="ECO:0000256" key="4">
    <source>
        <dbReference type="ARBA" id="ARBA00022729"/>
    </source>
</evidence>
<dbReference type="InterPro" id="IPR000209">
    <property type="entry name" value="Peptidase_S8/S53_dom"/>
</dbReference>
<dbReference type="AlphaFoldDB" id="W9S9Z7"/>
<name>W9S9Z7_9ROSA</name>
<dbReference type="eggNOG" id="ENOG502QT5U">
    <property type="taxonomic scope" value="Eukaryota"/>
</dbReference>
<evidence type="ECO:0000313" key="10">
    <source>
        <dbReference type="Proteomes" id="UP000030645"/>
    </source>
</evidence>
<evidence type="ECO:0000259" key="8">
    <source>
        <dbReference type="Pfam" id="PF00082"/>
    </source>
</evidence>
<evidence type="ECO:0000256" key="6">
    <source>
        <dbReference type="ARBA" id="ARBA00022825"/>
    </source>
</evidence>
<evidence type="ECO:0000256" key="7">
    <source>
        <dbReference type="PROSITE-ProRule" id="PRU01240"/>
    </source>
</evidence>
<dbReference type="GO" id="GO:0004252">
    <property type="term" value="F:serine-type endopeptidase activity"/>
    <property type="evidence" value="ECO:0007669"/>
    <property type="project" value="InterPro"/>
</dbReference>
<dbReference type="PRINTS" id="PR00723">
    <property type="entry name" value="SUBTILISIN"/>
</dbReference>
<comment type="caution">
    <text evidence="7">Lacks conserved residue(s) required for the propagation of feature annotation.</text>
</comment>
<proteinExistence type="inferred from homology"/>
<keyword evidence="6" id="KW-0720">Serine protease</keyword>
<keyword evidence="10" id="KW-1185">Reference proteome</keyword>
<dbReference type="InterPro" id="IPR045051">
    <property type="entry name" value="SBT"/>
</dbReference>
<dbReference type="PROSITE" id="PS00137">
    <property type="entry name" value="SUBTILASE_HIS"/>
    <property type="match status" value="1"/>
</dbReference>
<keyword evidence="5" id="KW-0378">Hydrolase</keyword>
<evidence type="ECO:0000256" key="5">
    <source>
        <dbReference type="ARBA" id="ARBA00022801"/>
    </source>
</evidence>
<dbReference type="GO" id="GO:0006508">
    <property type="term" value="P:proteolysis"/>
    <property type="evidence" value="ECO:0007669"/>
    <property type="project" value="UniProtKB-KW"/>
</dbReference>
<sequence>MPKIFKTYDQWYAFIVDYIKATHQTAGQRFSTLTTTLFRASLSLYLHRRGRASRRQTCRTLTPDFLSLNPSVGLWPASSYGEGVVVGVIDSGVWPESQSFNDNNMKRVNPTTWKGSCGDNEDSKFCNFKIIGAKYFNKGAIATHPGINDIYMKSSRDIIGHGTQITSIIAGNFVEGASFFGYANGTMYKA</sequence>
<feature type="domain" description="Peptidase S8/S53" evidence="8">
    <location>
        <begin position="81"/>
        <end position="184"/>
    </location>
</feature>
<protein>
    <recommendedName>
        <fullName evidence="8">Peptidase S8/S53 domain-containing protein</fullName>
    </recommendedName>
</protein>
<dbReference type="PROSITE" id="PS51892">
    <property type="entry name" value="SUBTILASE"/>
    <property type="match status" value="1"/>
</dbReference>
<evidence type="ECO:0000313" key="9">
    <source>
        <dbReference type="EMBL" id="EXC32840.1"/>
    </source>
</evidence>
<dbReference type="STRING" id="981085.W9S9Z7"/>
<organism evidence="9 10">
    <name type="scientific">Morus notabilis</name>
    <dbReference type="NCBI Taxonomy" id="981085"/>
    <lineage>
        <taxon>Eukaryota</taxon>
        <taxon>Viridiplantae</taxon>
        <taxon>Streptophyta</taxon>
        <taxon>Embryophyta</taxon>
        <taxon>Tracheophyta</taxon>
        <taxon>Spermatophyta</taxon>
        <taxon>Magnoliopsida</taxon>
        <taxon>eudicotyledons</taxon>
        <taxon>Gunneridae</taxon>
        <taxon>Pentapetalae</taxon>
        <taxon>rosids</taxon>
        <taxon>fabids</taxon>
        <taxon>Rosales</taxon>
        <taxon>Moraceae</taxon>
        <taxon>Moreae</taxon>
        <taxon>Morus</taxon>
    </lineage>
</organism>
<dbReference type="PANTHER" id="PTHR10795">
    <property type="entry name" value="PROPROTEIN CONVERTASE SUBTILISIN/KEXIN"/>
    <property type="match status" value="1"/>
</dbReference>
<evidence type="ECO:0000256" key="1">
    <source>
        <dbReference type="ARBA" id="ARBA00004613"/>
    </source>
</evidence>
<dbReference type="EMBL" id="KE346315">
    <property type="protein sequence ID" value="EXC32840.1"/>
    <property type="molecule type" value="Genomic_DNA"/>
</dbReference>
<dbReference type="Proteomes" id="UP000030645">
    <property type="component" value="Unassembled WGS sequence"/>
</dbReference>
<evidence type="ECO:0000256" key="2">
    <source>
        <dbReference type="ARBA" id="ARBA00011073"/>
    </source>
</evidence>
<keyword evidence="3" id="KW-0645">Protease</keyword>
<dbReference type="Pfam" id="PF00082">
    <property type="entry name" value="Peptidase_S8"/>
    <property type="match status" value="1"/>
</dbReference>
<reference evidence="10" key="1">
    <citation type="submission" date="2013-01" db="EMBL/GenBank/DDBJ databases">
        <title>Draft Genome Sequence of a Mulberry Tree, Morus notabilis C.K. Schneid.</title>
        <authorList>
            <person name="He N."/>
            <person name="Zhao S."/>
        </authorList>
    </citation>
    <scope>NUCLEOTIDE SEQUENCE</scope>
</reference>
<dbReference type="InterPro" id="IPR036852">
    <property type="entry name" value="Peptidase_S8/S53_dom_sf"/>
</dbReference>
<accession>W9S9Z7</accession>
<dbReference type="SUPFAM" id="SSF52743">
    <property type="entry name" value="Subtilisin-like"/>
    <property type="match status" value="1"/>
</dbReference>
<evidence type="ECO:0000256" key="3">
    <source>
        <dbReference type="ARBA" id="ARBA00022670"/>
    </source>
</evidence>
<dbReference type="InterPro" id="IPR015500">
    <property type="entry name" value="Peptidase_S8_subtilisin-rel"/>
</dbReference>
<comment type="similarity">
    <text evidence="2 7">Belongs to the peptidase S8 family.</text>
</comment>
<keyword evidence="4" id="KW-0732">Signal</keyword>
<dbReference type="GO" id="GO:0005576">
    <property type="term" value="C:extracellular region"/>
    <property type="evidence" value="ECO:0007669"/>
    <property type="project" value="UniProtKB-SubCell"/>
</dbReference>
<dbReference type="Gene3D" id="3.40.50.200">
    <property type="entry name" value="Peptidase S8/S53 domain"/>
    <property type="match status" value="1"/>
</dbReference>
<comment type="subcellular location">
    <subcellularLocation>
        <location evidence="1">Secreted</location>
    </subcellularLocation>
</comment>
<gene>
    <name evidence="9" type="ORF">L484_009540</name>
</gene>